<name>A0A8H5FY81_9AGAR</name>
<feature type="domain" description="AMP-dependent synthetase/ligase" evidence="2">
    <location>
        <begin position="312"/>
        <end position="421"/>
    </location>
</feature>
<dbReference type="AlphaFoldDB" id="A0A8H5FY81"/>
<dbReference type="InterPro" id="IPR042099">
    <property type="entry name" value="ANL_N_sf"/>
</dbReference>
<comment type="caution">
    <text evidence="3">The sequence shown here is derived from an EMBL/GenBank/DDBJ whole genome shotgun (WGS) entry which is preliminary data.</text>
</comment>
<evidence type="ECO:0000259" key="2">
    <source>
        <dbReference type="Pfam" id="PF00501"/>
    </source>
</evidence>
<dbReference type="Gene3D" id="3.30.300.30">
    <property type="match status" value="1"/>
</dbReference>
<dbReference type="PANTHER" id="PTHR43201">
    <property type="entry name" value="ACYL-COA SYNTHETASE"/>
    <property type="match status" value="1"/>
</dbReference>
<dbReference type="InterPro" id="IPR000873">
    <property type="entry name" value="AMP-dep_synth/lig_dom"/>
</dbReference>
<dbReference type="PANTHER" id="PTHR43201:SF30">
    <property type="entry name" value="AMP-DEPENDENT SYNTHETASE_LIGASE DOMAIN-CONTAINING PROTEIN"/>
    <property type="match status" value="1"/>
</dbReference>
<dbReference type="SUPFAM" id="SSF56801">
    <property type="entry name" value="Acetyl-CoA synthetase-like"/>
    <property type="match status" value="1"/>
</dbReference>
<feature type="region of interest" description="Disordered" evidence="1">
    <location>
        <begin position="908"/>
        <end position="929"/>
    </location>
</feature>
<feature type="compositionally biased region" description="Low complexity" evidence="1">
    <location>
        <begin position="909"/>
        <end position="919"/>
    </location>
</feature>
<protein>
    <recommendedName>
        <fullName evidence="2">AMP-dependent synthetase/ligase domain-containing protein</fullName>
    </recommendedName>
</protein>
<proteinExistence type="predicted"/>
<feature type="domain" description="AMP-dependent synthetase/ligase" evidence="2">
    <location>
        <begin position="501"/>
        <end position="741"/>
    </location>
</feature>
<feature type="compositionally biased region" description="Polar residues" evidence="1">
    <location>
        <begin position="641"/>
        <end position="653"/>
    </location>
</feature>
<reference evidence="3 4" key="1">
    <citation type="journal article" date="2020" name="ISME J.">
        <title>Uncovering the hidden diversity of litter-decomposition mechanisms in mushroom-forming fungi.</title>
        <authorList>
            <person name="Floudas D."/>
            <person name="Bentzer J."/>
            <person name="Ahren D."/>
            <person name="Johansson T."/>
            <person name="Persson P."/>
            <person name="Tunlid A."/>
        </authorList>
    </citation>
    <scope>NUCLEOTIDE SEQUENCE [LARGE SCALE GENOMIC DNA]</scope>
    <source>
        <strain evidence="3 4">CBS 291.85</strain>
    </source>
</reference>
<feature type="region of interest" description="Disordered" evidence="1">
    <location>
        <begin position="641"/>
        <end position="665"/>
    </location>
</feature>
<dbReference type="Gene3D" id="3.80.10.10">
    <property type="entry name" value="Ribonuclease Inhibitor"/>
    <property type="match status" value="1"/>
</dbReference>
<dbReference type="Pfam" id="PF00501">
    <property type="entry name" value="AMP-binding"/>
    <property type="match status" value="2"/>
</dbReference>
<dbReference type="InterPro" id="IPR018247">
    <property type="entry name" value="EF_Hand_1_Ca_BS"/>
</dbReference>
<dbReference type="OrthoDB" id="10253115at2759"/>
<dbReference type="GO" id="GO:0031956">
    <property type="term" value="F:medium-chain fatty acid-CoA ligase activity"/>
    <property type="evidence" value="ECO:0007669"/>
    <property type="project" value="TreeGrafter"/>
</dbReference>
<sequence>MFSQLFSEVSILFKRGTGIIPPPKDFVEELPDTLASILSRISSSSSRLSKMKFNVERAQVHLFKDAFARHGQPSIASTGLLFPTVTRLAVGPYNEFIVQHCPNIRHLSDVPYNVWHGQIGDVRVHVMNLIEEAQKIENLESFVVRETLTGDLMNALYSSIPRIKTLAILRHCIFHMSFEDFVSIHLSRFHHLRMLCIPDVSNLGVGYNPPRWGLVKYRPDADEILKRMNEEGQQARERVARAIFDTCPWLKELWFEDCVREYNSQCIHGLTRHSHMLRRYISTLRVSSVQGPTHPPLDHRTLPAYFTQHILANFADRPALTCPHELPTPHSLSTRHLSWTFSHFDNHISALSRGLISLGVRPGDRVAVIMPNNSAYALLQWALSRIGAILVTINPAYRINELVQTLDLVGTKHLVVVPGIRTSRYLDMLVQRFPEIVGQSPGEIHLQGLSTLRNLVVVGGSHLKPALDWRDVFLWRQDTKEKAIVDDLAKSLHKDDVWDHGAPKAVSLTHHNLLNNARFIAMCMDLSEKDVLCNVPPLFHCFGLILGNLAAWVQGGMLDFSKGGSESEQVQVTALHGVPTHFLGVLEEVSRRRARGDKVETPMLRTGIAAGSSVPIQLMRRLINELGLEELTNAYGMTETSPVSFQTRTTSASAKEREREGGLGGHYDSMFEPFDMIQRTETVGRVHPHVKMVVVDSGWGAELNEPSSTSKSKDIPIPTPLPINTPGEVLISGYLLQKGYWGDSEQTKKAMKTDVQGTRWMFTGDEGVLGEDGCLRIVSRIKDLIIRGGENLFPIQIEDTLLGKLGGSDGKVRECAVVAVKDEKYGEVVGVWVVAAEGVRVNLDVVEDKAENLGDNDGGKTLSRKEIRDVIAKNMNPQNAPAWVWFVGSEGGEGGGYLGDGPIESLVGNSNSNSASSSSPLGYPTELPKTASGKVMKHVLREWSEELVRRGVGRVG</sequence>
<dbReference type="EMBL" id="JAACJM010000064">
    <property type="protein sequence ID" value="KAF5353143.1"/>
    <property type="molecule type" value="Genomic_DNA"/>
</dbReference>
<evidence type="ECO:0000313" key="4">
    <source>
        <dbReference type="Proteomes" id="UP000559256"/>
    </source>
</evidence>
<organism evidence="3 4">
    <name type="scientific">Tetrapyrgos nigripes</name>
    <dbReference type="NCBI Taxonomy" id="182062"/>
    <lineage>
        <taxon>Eukaryota</taxon>
        <taxon>Fungi</taxon>
        <taxon>Dikarya</taxon>
        <taxon>Basidiomycota</taxon>
        <taxon>Agaricomycotina</taxon>
        <taxon>Agaricomycetes</taxon>
        <taxon>Agaricomycetidae</taxon>
        <taxon>Agaricales</taxon>
        <taxon>Marasmiineae</taxon>
        <taxon>Marasmiaceae</taxon>
        <taxon>Tetrapyrgos</taxon>
    </lineage>
</organism>
<accession>A0A8H5FY81</accession>
<gene>
    <name evidence="3" type="ORF">D9758_008773</name>
</gene>
<keyword evidence="4" id="KW-1185">Reference proteome</keyword>
<dbReference type="GO" id="GO:0006631">
    <property type="term" value="P:fatty acid metabolic process"/>
    <property type="evidence" value="ECO:0007669"/>
    <property type="project" value="TreeGrafter"/>
</dbReference>
<evidence type="ECO:0000313" key="3">
    <source>
        <dbReference type="EMBL" id="KAF5353143.1"/>
    </source>
</evidence>
<dbReference type="PROSITE" id="PS00018">
    <property type="entry name" value="EF_HAND_1"/>
    <property type="match status" value="1"/>
</dbReference>
<dbReference type="InterPro" id="IPR045851">
    <property type="entry name" value="AMP-bd_C_sf"/>
</dbReference>
<evidence type="ECO:0000256" key="1">
    <source>
        <dbReference type="SAM" id="MobiDB-lite"/>
    </source>
</evidence>
<dbReference type="InterPro" id="IPR032675">
    <property type="entry name" value="LRR_dom_sf"/>
</dbReference>
<dbReference type="Gene3D" id="3.40.50.12780">
    <property type="entry name" value="N-terminal domain of ligase-like"/>
    <property type="match status" value="1"/>
</dbReference>
<dbReference type="Proteomes" id="UP000559256">
    <property type="component" value="Unassembled WGS sequence"/>
</dbReference>